<evidence type="ECO:0000313" key="2">
    <source>
        <dbReference type="Proteomes" id="UP001560685"/>
    </source>
</evidence>
<protein>
    <submittedName>
        <fullName evidence="1">Metalloregulator ArsR/SmtB family transcription factor</fullName>
    </submittedName>
</protein>
<dbReference type="InterPro" id="IPR036390">
    <property type="entry name" value="WH_DNA-bd_sf"/>
</dbReference>
<organism evidence="1 2">
    <name type="scientific">Hyphococcus lacteus</name>
    <dbReference type="NCBI Taxonomy" id="3143536"/>
    <lineage>
        <taxon>Bacteria</taxon>
        <taxon>Pseudomonadati</taxon>
        <taxon>Pseudomonadota</taxon>
        <taxon>Alphaproteobacteria</taxon>
        <taxon>Parvularculales</taxon>
        <taxon>Parvularculaceae</taxon>
        <taxon>Hyphococcus</taxon>
    </lineage>
</organism>
<sequence length="221" mass="24103">MSKIPNETIDKIDKADGATRGAVIDHLKRGGPQSAATLAKALGVTAMAVRLHLYALEDEGLVSSESEAKGRGRPTKNWLLTDEAARIFPDAHQGLAVEMIDSVRELFGDEGLEKLVHNHGKKQRVTYGKTLSAAKTIGDRVKRLAKARSDEGYMAEVKKDGHDWLLIENHCPICSAAKACKGLCANELKVFSDVLGDEVTITREEHILSGGRRCTYRVKGQ</sequence>
<dbReference type="RefSeq" id="WP_369311972.1">
    <property type="nucleotide sequence ID" value="NZ_JBEHZE010000001.1"/>
</dbReference>
<accession>A0ABV3Z044</accession>
<comment type="caution">
    <text evidence="1">The sequence shown here is derived from an EMBL/GenBank/DDBJ whole genome shotgun (WGS) entry which is preliminary data.</text>
</comment>
<dbReference type="Proteomes" id="UP001560685">
    <property type="component" value="Unassembled WGS sequence"/>
</dbReference>
<evidence type="ECO:0000313" key="1">
    <source>
        <dbReference type="EMBL" id="MEX6632165.1"/>
    </source>
</evidence>
<dbReference type="SUPFAM" id="SSF46785">
    <property type="entry name" value="Winged helix' DNA-binding domain"/>
    <property type="match status" value="1"/>
</dbReference>
<dbReference type="Pfam" id="PF12840">
    <property type="entry name" value="HTH_20"/>
    <property type="match status" value="1"/>
</dbReference>
<keyword evidence="2" id="KW-1185">Reference proteome</keyword>
<proteinExistence type="predicted"/>
<dbReference type="InterPro" id="IPR036388">
    <property type="entry name" value="WH-like_DNA-bd_sf"/>
</dbReference>
<dbReference type="PANTHER" id="PTHR38600:SF2">
    <property type="entry name" value="SLL0088 PROTEIN"/>
    <property type="match status" value="1"/>
</dbReference>
<dbReference type="EMBL" id="JBEHZE010000001">
    <property type="protein sequence ID" value="MEX6632165.1"/>
    <property type="molecule type" value="Genomic_DNA"/>
</dbReference>
<dbReference type="PANTHER" id="PTHR38600">
    <property type="entry name" value="TRANSCRIPTIONAL REGULATORY PROTEIN"/>
    <property type="match status" value="1"/>
</dbReference>
<dbReference type="Gene3D" id="1.10.10.10">
    <property type="entry name" value="Winged helix-like DNA-binding domain superfamily/Winged helix DNA-binding domain"/>
    <property type="match status" value="1"/>
</dbReference>
<reference evidence="1 2" key="1">
    <citation type="submission" date="2024-05" db="EMBL/GenBank/DDBJ databases">
        <title>Three bacterial strains, DH-69, EH-24, and ECK-19 isolated from coastal sediments.</title>
        <authorList>
            <person name="Ye Y.-Q."/>
            <person name="Du Z.-J."/>
        </authorList>
    </citation>
    <scope>NUCLEOTIDE SEQUENCE [LARGE SCALE GENOMIC DNA]</scope>
    <source>
        <strain evidence="1 2">ECK-19</strain>
    </source>
</reference>
<gene>
    <name evidence="1" type="ORF">ABFZ84_01255</name>
</gene>
<name>A0ABV3Z044_9PROT</name>